<feature type="signal peptide" evidence="1">
    <location>
        <begin position="1"/>
        <end position="21"/>
    </location>
</feature>
<proteinExistence type="predicted"/>
<dbReference type="Proteomes" id="UP000309186">
    <property type="component" value="Unassembled WGS sequence"/>
</dbReference>
<sequence>MHCRLVTLLLGVTLLVGCAHTQPTKPIPAVIKHTTPTMKAELQQAIVSLKGGIAPLLSDTTFMNNNELLLEHGRSTDDSGNPILGAHSLTVQRFVLQLRETGCVLFYPKTAQFVLLKSVSCQPMVE</sequence>
<accession>A0A5R9Q3K9</accession>
<feature type="chain" id="PRO_5024415655" evidence="1">
    <location>
        <begin position="22"/>
        <end position="126"/>
    </location>
</feature>
<dbReference type="AlphaFoldDB" id="A0A5R9Q3K9"/>
<evidence type="ECO:0000313" key="2">
    <source>
        <dbReference type="EMBL" id="TLX47748.1"/>
    </source>
</evidence>
<evidence type="ECO:0000313" key="3">
    <source>
        <dbReference type="Proteomes" id="UP000309186"/>
    </source>
</evidence>
<protein>
    <submittedName>
        <fullName evidence="2">Uncharacterized protein</fullName>
    </submittedName>
</protein>
<keyword evidence="1" id="KW-0732">Signal</keyword>
<organism evidence="2 3">
    <name type="scientific">Pseudoalteromonas phenolica</name>
    <dbReference type="NCBI Taxonomy" id="161398"/>
    <lineage>
        <taxon>Bacteria</taxon>
        <taxon>Pseudomonadati</taxon>
        <taxon>Pseudomonadota</taxon>
        <taxon>Gammaproteobacteria</taxon>
        <taxon>Alteromonadales</taxon>
        <taxon>Pseudoalteromonadaceae</taxon>
        <taxon>Pseudoalteromonas</taxon>
    </lineage>
</organism>
<name>A0A5R9Q3K9_9GAMM</name>
<dbReference type="PROSITE" id="PS51257">
    <property type="entry name" value="PROKAR_LIPOPROTEIN"/>
    <property type="match status" value="1"/>
</dbReference>
<dbReference type="RefSeq" id="WP_138480078.1">
    <property type="nucleotide sequence ID" value="NZ_PPSW01000009.1"/>
</dbReference>
<gene>
    <name evidence="2" type="ORF">C1E24_07085</name>
</gene>
<comment type="caution">
    <text evidence="2">The sequence shown here is derived from an EMBL/GenBank/DDBJ whole genome shotgun (WGS) entry which is preliminary data.</text>
</comment>
<evidence type="ECO:0000256" key="1">
    <source>
        <dbReference type="SAM" id="SignalP"/>
    </source>
</evidence>
<dbReference type="OrthoDB" id="6308777at2"/>
<reference evidence="2 3" key="1">
    <citation type="submission" date="2018-01" db="EMBL/GenBank/DDBJ databases">
        <title>Co-occurrence of chitin degradation, pigmentation and bioactivity in marine Pseudoalteromonas.</title>
        <authorList>
            <person name="Paulsen S."/>
            <person name="Gram L."/>
            <person name="Machado H."/>
        </authorList>
    </citation>
    <scope>NUCLEOTIDE SEQUENCE [LARGE SCALE GENOMIC DNA]</scope>
    <source>
        <strain evidence="2 3">S3663</strain>
    </source>
</reference>
<dbReference type="EMBL" id="PPSW01000009">
    <property type="protein sequence ID" value="TLX47748.1"/>
    <property type="molecule type" value="Genomic_DNA"/>
</dbReference>